<dbReference type="KEGG" id="halg:HUG10_09420"/>
<gene>
    <name evidence="2" type="ORF">HUG10_09420</name>
</gene>
<accession>A0A7D5KUP0</accession>
<sequence length="62" mass="6093">MAGALNIAYSIVVLLAAVAGMAGVVYAARETGDAATTRLGLTGAGVLLFVVALVVTLLQFGA</sequence>
<reference evidence="2 3" key="1">
    <citation type="submission" date="2020-07" db="EMBL/GenBank/DDBJ databases">
        <title>Gai3-2, isolated from salt lake.</title>
        <authorList>
            <person name="Cui H."/>
            <person name="Shi X."/>
        </authorList>
    </citation>
    <scope>NUCLEOTIDE SEQUENCE [LARGE SCALE GENOMIC DNA]</scope>
    <source>
        <strain evidence="2 3">Gai3-2</strain>
    </source>
</reference>
<keyword evidence="3" id="KW-1185">Reference proteome</keyword>
<name>A0A7D5KUP0_9EURY</name>
<evidence type="ECO:0000313" key="3">
    <source>
        <dbReference type="Proteomes" id="UP000509750"/>
    </source>
</evidence>
<dbReference type="RefSeq" id="WP_179169335.1">
    <property type="nucleotide sequence ID" value="NZ_CP058529.1"/>
</dbReference>
<evidence type="ECO:0000313" key="2">
    <source>
        <dbReference type="EMBL" id="QLG27760.1"/>
    </source>
</evidence>
<keyword evidence="1" id="KW-0472">Membrane</keyword>
<protein>
    <submittedName>
        <fullName evidence="2">Uncharacterized protein</fullName>
    </submittedName>
</protein>
<feature type="transmembrane region" description="Helical" evidence="1">
    <location>
        <begin position="6"/>
        <end position="27"/>
    </location>
</feature>
<organism evidence="2 3">
    <name type="scientific">Halorarum halophilum</name>
    <dbReference type="NCBI Taxonomy" id="2743090"/>
    <lineage>
        <taxon>Archaea</taxon>
        <taxon>Methanobacteriati</taxon>
        <taxon>Methanobacteriota</taxon>
        <taxon>Stenosarchaea group</taxon>
        <taxon>Halobacteria</taxon>
        <taxon>Halobacteriales</taxon>
        <taxon>Haloferacaceae</taxon>
        <taxon>Halorarum</taxon>
    </lineage>
</organism>
<feature type="transmembrane region" description="Helical" evidence="1">
    <location>
        <begin position="39"/>
        <end position="60"/>
    </location>
</feature>
<keyword evidence="1" id="KW-1133">Transmembrane helix</keyword>
<dbReference type="Proteomes" id="UP000509750">
    <property type="component" value="Chromosome"/>
</dbReference>
<dbReference type="EMBL" id="CP058529">
    <property type="protein sequence ID" value="QLG27760.1"/>
    <property type="molecule type" value="Genomic_DNA"/>
</dbReference>
<dbReference type="AlphaFoldDB" id="A0A7D5KUP0"/>
<evidence type="ECO:0000256" key="1">
    <source>
        <dbReference type="SAM" id="Phobius"/>
    </source>
</evidence>
<dbReference type="GeneID" id="56029051"/>
<proteinExistence type="predicted"/>
<keyword evidence="1" id="KW-0812">Transmembrane</keyword>